<organism evidence="2 3">
    <name type="scientific">Shewanella algae</name>
    <dbReference type="NCBI Taxonomy" id="38313"/>
    <lineage>
        <taxon>Bacteria</taxon>
        <taxon>Pseudomonadati</taxon>
        <taxon>Pseudomonadota</taxon>
        <taxon>Gammaproteobacteria</taxon>
        <taxon>Alteromonadales</taxon>
        <taxon>Shewanellaceae</taxon>
        <taxon>Shewanella</taxon>
    </lineage>
</organism>
<name>A0A380BQB8_9GAMM</name>
<evidence type="ECO:0000313" key="2">
    <source>
        <dbReference type="EMBL" id="SUJ05187.1"/>
    </source>
</evidence>
<gene>
    <name evidence="2" type="ORF">NCTC10738_03781</name>
</gene>
<accession>A0A380BQB8</accession>
<protein>
    <submittedName>
        <fullName evidence="2">Uncharacterized protein</fullName>
    </submittedName>
</protein>
<keyword evidence="1" id="KW-1133">Transmembrane helix</keyword>
<dbReference type="Proteomes" id="UP000254069">
    <property type="component" value="Unassembled WGS sequence"/>
</dbReference>
<feature type="transmembrane region" description="Helical" evidence="1">
    <location>
        <begin position="53"/>
        <end position="71"/>
    </location>
</feature>
<evidence type="ECO:0000256" key="1">
    <source>
        <dbReference type="SAM" id="Phobius"/>
    </source>
</evidence>
<keyword evidence="1" id="KW-0472">Membrane</keyword>
<keyword evidence="3" id="KW-1185">Reference proteome</keyword>
<dbReference type="AlphaFoldDB" id="A0A380BQB8"/>
<proteinExistence type="predicted"/>
<reference evidence="2 3" key="1">
    <citation type="submission" date="2018-06" db="EMBL/GenBank/DDBJ databases">
        <authorList>
            <consortium name="Pathogen Informatics"/>
            <person name="Doyle S."/>
        </authorList>
    </citation>
    <scope>NUCLEOTIDE SEQUENCE [LARGE SCALE GENOMIC DNA]</scope>
    <source>
        <strain evidence="2 3">NCTC10738</strain>
    </source>
</reference>
<evidence type="ECO:0000313" key="3">
    <source>
        <dbReference type="Proteomes" id="UP000254069"/>
    </source>
</evidence>
<keyword evidence="1" id="KW-0812">Transmembrane</keyword>
<dbReference type="EMBL" id="UGYO01000002">
    <property type="protein sequence ID" value="SUJ05187.1"/>
    <property type="molecule type" value="Genomic_DNA"/>
</dbReference>
<sequence>MKAVSENKRVLLLLLLPVVLLLLSSELLLRPVTSMIVKNQFKLMEEYLTRDSIPSMTLFSIKYLSFILIVARKTQNYCGHLKTIIAIFG</sequence>